<gene>
    <name evidence="1" type="ORF">WA026_021660</name>
</gene>
<accession>A0AAW1UB90</accession>
<comment type="caution">
    <text evidence="1">The sequence shown here is derived from an EMBL/GenBank/DDBJ whole genome shotgun (WGS) entry which is preliminary data.</text>
</comment>
<sequence>MSPVRDECRSELIPGNLDNVMIGLEQNIVNDDRQGIEIHNQEEESPEKGDYDETDLAELKMSFRGRKLTNPEDLNDYKVSSSYCLKTHSNPESNYQAVKDETLNYGNTKRKLLNQTVRKGRSKGKNESLQEIEMFNGLGYVLTPGGMRAQPSIRSVKGLRDGQLRGHRQRRRPSTGYDVLVRALKSEVAKISIAKVFDLGDEKPIPTISSEWNGIIETFAKNGESLKGKSYSCVKGFDKKLWFILWNNTGIWMIENGKFIPDSSTNKNLLNNHN</sequence>
<evidence type="ECO:0000313" key="2">
    <source>
        <dbReference type="Proteomes" id="UP001431783"/>
    </source>
</evidence>
<organism evidence="1 2">
    <name type="scientific">Henosepilachna vigintioctopunctata</name>
    <dbReference type="NCBI Taxonomy" id="420089"/>
    <lineage>
        <taxon>Eukaryota</taxon>
        <taxon>Metazoa</taxon>
        <taxon>Ecdysozoa</taxon>
        <taxon>Arthropoda</taxon>
        <taxon>Hexapoda</taxon>
        <taxon>Insecta</taxon>
        <taxon>Pterygota</taxon>
        <taxon>Neoptera</taxon>
        <taxon>Endopterygota</taxon>
        <taxon>Coleoptera</taxon>
        <taxon>Polyphaga</taxon>
        <taxon>Cucujiformia</taxon>
        <taxon>Coccinelloidea</taxon>
        <taxon>Coccinellidae</taxon>
        <taxon>Epilachninae</taxon>
        <taxon>Epilachnini</taxon>
        <taxon>Henosepilachna</taxon>
    </lineage>
</organism>
<proteinExistence type="predicted"/>
<evidence type="ECO:0000313" key="1">
    <source>
        <dbReference type="EMBL" id="KAK9878353.1"/>
    </source>
</evidence>
<keyword evidence="2" id="KW-1185">Reference proteome</keyword>
<dbReference type="Proteomes" id="UP001431783">
    <property type="component" value="Unassembled WGS sequence"/>
</dbReference>
<reference evidence="1 2" key="1">
    <citation type="submission" date="2023-03" db="EMBL/GenBank/DDBJ databases">
        <title>Genome insight into feeding habits of ladybird beetles.</title>
        <authorList>
            <person name="Li H.-S."/>
            <person name="Huang Y.-H."/>
            <person name="Pang H."/>
        </authorList>
    </citation>
    <scope>NUCLEOTIDE SEQUENCE [LARGE SCALE GENOMIC DNA]</scope>
    <source>
        <strain evidence="1">SYSU_2023b</strain>
        <tissue evidence="1">Whole body</tissue>
    </source>
</reference>
<name>A0AAW1UB90_9CUCU</name>
<dbReference type="EMBL" id="JARQZJ010000047">
    <property type="protein sequence ID" value="KAK9878353.1"/>
    <property type="molecule type" value="Genomic_DNA"/>
</dbReference>
<dbReference type="AlphaFoldDB" id="A0AAW1UB90"/>
<protein>
    <submittedName>
        <fullName evidence="1">Uncharacterized protein</fullName>
    </submittedName>
</protein>